<dbReference type="EMBL" id="NPDR01000003">
    <property type="protein sequence ID" value="PJZ49626.1"/>
    <property type="molecule type" value="Genomic_DNA"/>
</dbReference>
<organism evidence="1 2">
    <name type="scientific">Leptospira saintgironsiae</name>
    <dbReference type="NCBI Taxonomy" id="2023183"/>
    <lineage>
        <taxon>Bacteria</taxon>
        <taxon>Pseudomonadati</taxon>
        <taxon>Spirochaetota</taxon>
        <taxon>Spirochaetia</taxon>
        <taxon>Leptospirales</taxon>
        <taxon>Leptospiraceae</taxon>
        <taxon>Leptospira</taxon>
    </lineage>
</organism>
<keyword evidence="2" id="KW-1185">Reference proteome</keyword>
<dbReference type="RefSeq" id="WP_100710187.1">
    <property type="nucleotide sequence ID" value="NZ_NPDR01000003.1"/>
</dbReference>
<name>A0A2M9YDX5_9LEPT</name>
<evidence type="ECO:0000313" key="2">
    <source>
        <dbReference type="Proteomes" id="UP000231926"/>
    </source>
</evidence>
<protein>
    <recommendedName>
        <fullName evidence="3">DUF2282 domain-containing protein</fullName>
    </recommendedName>
</protein>
<dbReference type="Proteomes" id="UP000231926">
    <property type="component" value="Unassembled WGS sequence"/>
</dbReference>
<gene>
    <name evidence="1" type="ORF">CH362_09945</name>
</gene>
<accession>A0A2M9YDX5</accession>
<reference evidence="1 2" key="1">
    <citation type="submission" date="2017-07" db="EMBL/GenBank/DDBJ databases">
        <title>Leptospira spp. isolated from tropical soils.</title>
        <authorList>
            <person name="Thibeaux R."/>
            <person name="Iraola G."/>
            <person name="Ferres I."/>
            <person name="Bierque E."/>
            <person name="Girault D."/>
            <person name="Soupe-Gilbert M.-E."/>
            <person name="Picardeau M."/>
            <person name="Goarant C."/>
        </authorList>
    </citation>
    <scope>NUCLEOTIDE SEQUENCE [LARGE SCALE GENOMIC DNA]</scope>
    <source>
        <strain evidence="1 2">FH4-C-A2</strain>
    </source>
</reference>
<dbReference type="AlphaFoldDB" id="A0A2M9YDX5"/>
<comment type="caution">
    <text evidence="1">The sequence shown here is derived from an EMBL/GenBank/DDBJ whole genome shotgun (WGS) entry which is preliminary data.</text>
</comment>
<evidence type="ECO:0000313" key="1">
    <source>
        <dbReference type="EMBL" id="PJZ49626.1"/>
    </source>
</evidence>
<dbReference type="OrthoDB" id="333720at2"/>
<proteinExistence type="predicted"/>
<evidence type="ECO:0008006" key="3">
    <source>
        <dbReference type="Google" id="ProtNLM"/>
    </source>
</evidence>
<sequence>MNNTTKKLIIGAALSGLFLSGEVYSEKQEAMGTDNAKGECHGVNSCKGKSDCHTNGNSCSGQNSCKGKGWISLTKKECDTKKGTFKKS</sequence>